<dbReference type="GO" id="GO:0008080">
    <property type="term" value="F:N-acetyltransferase activity"/>
    <property type="evidence" value="ECO:0007669"/>
    <property type="project" value="InterPro"/>
</dbReference>
<dbReference type="InterPro" id="IPR016181">
    <property type="entry name" value="Acyl_CoA_acyltransferase"/>
</dbReference>
<dbReference type="CDD" id="cd04301">
    <property type="entry name" value="NAT_SF"/>
    <property type="match status" value="1"/>
</dbReference>
<accession>A0A0Z8GVA9</accession>
<evidence type="ECO:0000313" key="3">
    <source>
        <dbReference type="Proteomes" id="UP000594569"/>
    </source>
</evidence>
<evidence type="ECO:0000256" key="1">
    <source>
        <dbReference type="ARBA" id="ARBA00022679"/>
    </source>
</evidence>
<protein>
    <submittedName>
        <fullName evidence="2">GNAT family N-acetyltransferase</fullName>
    </submittedName>
</protein>
<reference evidence="2 3" key="1">
    <citation type="submission" date="2020-12" db="EMBL/GenBank/DDBJ databases">
        <title>Nonconservative transfer and diversity of a new family of integrative and conjugative elements associated with antibiotic resistance in zoonotic pathogen Streptococcus suis.</title>
        <authorList>
            <person name="Huang J."/>
        </authorList>
    </citation>
    <scope>NUCLEOTIDE SEQUENCE [LARGE SCALE GENOMIC DNA]</scope>
    <source>
        <strain evidence="2 3">YZDH1</strain>
    </source>
</reference>
<organism evidence="2 3">
    <name type="scientific">Streptococcus suis</name>
    <dbReference type="NCBI Taxonomy" id="1307"/>
    <lineage>
        <taxon>Bacteria</taxon>
        <taxon>Bacillati</taxon>
        <taxon>Bacillota</taxon>
        <taxon>Bacilli</taxon>
        <taxon>Lactobacillales</taxon>
        <taxon>Streptococcaceae</taxon>
        <taxon>Streptococcus</taxon>
    </lineage>
</organism>
<name>A0A0Z8GVA9_STRSU</name>
<dbReference type="Gene3D" id="3.40.630.30">
    <property type="match status" value="1"/>
</dbReference>
<proteinExistence type="predicted"/>
<dbReference type="InterPro" id="IPR000182">
    <property type="entry name" value="GNAT_dom"/>
</dbReference>
<dbReference type="Pfam" id="PF00583">
    <property type="entry name" value="Acetyltransf_1"/>
    <property type="match status" value="1"/>
</dbReference>
<gene>
    <name evidence="2" type="ORF">I5V48_07160</name>
</gene>
<dbReference type="EMBL" id="CP065430">
    <property type="protein sequence ID" value="QPO25779.1"/>
    <property type="molecule type" value="Genomic_DNA"/>
</dbReference>
<dbReference type="SUPFAM" id="SSF55729">
    <property type="entry name" value="Acyl-CoA N-acyltransferases (Nat)"/>
    <property type="match status" value="1"/>
</dbReference>
<dbReference type="RefSeq" id="WP_079395263.1">
    <property type="nucleotide sequence ID" value="NZ_CEDT01000019.1"/>
</dbReference>
<dbReference type="Proteomes" id="UP000594569">
    <property type="component" value="Chromosome"/>
</dbReference>
<dbReference type="PROSITE" id="PS51186">
    <property type="entry name" value="GNAT"/>
    <property type="match status" value="1"/>
</dbReference>
<sequence>MSKEINIRQYLQEDFERLCQIHDPARQEELDLANLSEAFIPLSIAADREGLFDYQILVAEMEGFVVGFVAFTDDELAWLYVDREYSRYRIGTALVNVVLKKMHEPISIEVLEGNLPALSFYKKFGFEIVNTETGQMPGNEEFSVTVHILKKYSSND</sequence>
<keyword evidence="1 2" id="KW-0808">Transferase</keyword>
<dbReference type="AlphaFoldDB" id="A0A0Z8GVA9"/>
<dbReference type="PANTHER" id="PTHR13947:SF37">
    <property type="entry name" value="LD18367P"/>
    <property type="match status" value="1"/>
</dbReference>
<dbReference type="PANTHER" id="PTHR13947">
    <property type="entry name" value="GNAT FAMILY N-ACETYLTRANSFERASE"/>
    <property type="match status" value="1"/>
</dbReference>
<evidence type="ECO:0000313" key="2">
    <source>
        <dbReference type="EMBL" id="QPO25779.1"/>
    </source>
</evidence>
<dbReference type="InterPro" id="IPR050769">
    <property type="entry name" value="NAT_camello-type"/>
</dbReference>